<reference evidence="1" key="1">
    <citation type="journal article" date="2020" name="Stud. Mycol.">
        <title>101 Dothideomycetes genomes: a test case for predicting lifestyles and emergence of pathogens.</title>
        <authorList>
            <person name="Haridas S."/>
            <person name="Albert R."/>
            <person name="Binder M."/>
            <person name="Bloem J."/>
            <person name="Labutti K."/>
            <person name="Salamov A."/>
            <person name="Andreopoulos B."/>
            <person name="Baker S."/>
            <person name="Barry K."/>
            <person name="Bills G."/>
            <person name="Bluhm B."/>
            <person name="Cannon C."/>
            <person name="Castanera R."/>
            <person name="Culley D."/>
            <person name="Daum C."/>
            <person name="Ezra D."/>
            <person name="Gonzalez J."/>
            <person name="Henrissat B."/>
            <person name="Kuo A."/>
            <person name="Liang C."/>
            <person name="Lipzen A."/>
            <person name="Lutzoni F."/>
            <person name="Magnuson J."/>
            <person name="Mondo S."/>
            <person name="Nolan M."/>
            <person name="Ohm R."/>
            <person name="Pangilinan J."/>
            <person name="Park H.-J."/>
            <person name="Ramirez L."/>
            <person name="Alfaro M."/>
            <person name="Sun H."/>
            <person name="Tritt A."/>
            <person name="Yoshinaga Y."/>
            <person name="Zwiers L.-H."/>
            <person name="Turgeon B."/>
            <person name="Goodwin S."/>
            <person name="Spatafora J."/>
            <person name="Crous P."/>
            <person name="Grigoriev I."/>
        </authorList>
    </citation>
    <scope>NUCLEOTIDE SEQUENCE</scope>
    <source>
        <strain evidence="1">CBS 279.74</strain>
    </source>
</reference>
<keyword evidence="2" id="KW-1185">Reference proteome</keyword>
<sequence>MACRPSRDLLVRRLRFTCPAHSTSIQAAPDRILVSRIVLLLFWSMRLTAFITSCKLGCWLSCYAPGADIAGAEDEV</sequence>
<accession>A0A6G1KJS1</accession>
<dbReference type="EMBL" id="MU005765">
    <property type="protein sequence ID" value="KAF2713089.1"/>
    <property type="molecule type" value="Genomic_DNA"/>
</dbReference>
<evidence type="ECO:0000313" key="1">
    <source>
        <dbReference type="EMBL" id="KAF2713089.1"/>
    </source>
</evidence>
<protein>
    <submittedName>
        <fullName evidence="1">Uncharacterized protein</fullName>
    </submittedName>
</protein>
<proteinExistence type="predicted"/>
<organism evidence="1 2">
    <name type="scientific">Pleomassaria siparia CBS 279.74</name>
    <dbReference type="NCBI Taxonomy" id="1314801"/>
    <lineage>
        <taxon>Eukaryota</taxon>
        <taxon>Fungi</taxon>
        <taxon>Dikarya</taxon>
        <taxon>Ascomycota</taxon>
        <taxon>Pezizomycotina</taxon>
        <taxon>Dothideomycetes</taxon>
        <taxon>Pleosporomycetidae</taxon>
        <taxon>Pleosporales</taxon>
        <taxon>Pleomassariaceae</taxon>
        <taxon>Pleomassaria</taxon>
    </lineage>
</organism>
<evidence type="ECO:0000313" key="2">
    <source>
        <dbReference type="Proteomes" id="UP000799428"/>
    </source>
</evidence>
<name>A0A6G1KJS1_9PLEO</name>
<dbReference type="Proteomes" id="UP000799428">
    <property type="component" value="Unassembled WGS sequence"/>
</dbReference>
<dbReference type="AlphaFoldDB" id="A0A6G1KJS1"/>
<gene>
    <name evidence="1" type="ORF">K504DRAFT_130130</name>
</gene>